<sequence length="189" mass="20647">MRRCDDCAHWEPAGAPGCARCAGLVDEIVEEGWRAFLERDFGATGPEEPQNERLIAEMVVDEPDKHLWRVVDAAYDRLTCTACGGRLSRGPAGCAPCDLANGFRYSAIEIDRPGVPPGNEHALRVNVSVARRPYGISASEVLLRRLSLPILLEGRLPTKAQAQATKAMVNKGVPEAELIAFMYEEWGTA</sequence>
<dbReference type="Proteomes" id="UP001500630">
    <property type="component" value="Unassembled WGS sequence"/>
</dbReference>
<dbReference type="RefSeq" id="WP_345564387.1">
    <property type="nucleotide sequence ID" value="NZ_BAABDQ010000009.1"/>
</dbReference>
<dbReference type="EMBL" id="BAABDQ010000009">
    <property type="protein sequence ID" value="GAA3558975.1"/>
    <property type="molecule type" value="Genomic_DNA"/>
</dbReference>
<comment type="caution">
    <text evidence="1">The sequence shown here is derived from an EMBL/GenBank/DDBJ whole genome shotgun (WGS) entry which is preliminary data.</text>
</comment>
<proteinExistence type="predicted"/>
<name>A0ABP6WZS0_9ACTN</name>
<evidence type="ECO:0000313" key="2">
    <source>
        <dbReference type="Proteomes" id="UP001500630"/>
    </source>
</evidence>
<accession>A0ABP6WZS0</accession>
<evidence type="ECO:0000313" key="1">
    <source>
        <dbReference type="EMBL" id="GAA3558975.1"/>
    </source>
</evidence>
<gene>
    <name evidence="1" type="ORF">GCM10022419_044440</name>
</gene>
<organism evidence="1 2">
    <name type="scientific">Nonomuraea rosea</name>
    <dbReference type="NCBI Taxonomy" id="638574"/>
    <lineage>
        <taxon>Bacteria</taxon>
        <taxon>Bacillati</taxon>
        <taxon>Actinomycetota</taxon>
        <taxon>Actinomycetes</taxon>
        <taxon>Streptosporangiales</taxon>
        <taxon>Streptosporangiaceae</taxon>
        <taxon>Nonomuraea</taxon>
    </lineage>
</organism>
<reference evidence="2" key="1">
    <citation type="journal article" date="2019" name="Int. J. Syst. Evol. Microbiol.">
        <title>The Global Catalogue of Microorganisms (GCM) 10K type strain sequencing project: providing services to taxonomists for standard genome sequencing and annotation.</title>
        <authorList>
            <consortium name="The Broad Institute Genomics Platform"/>
            <consortium name="The Broad Institute Genome Sequencing Center for Infectious Disease"/>
            <person name="Wu L."/>
            <person name="Ma J."/>
        </authorList>
    </citation>
    <scope>NUCLEOTIDE SEQUENCE [LARGE SCALE GENOMIC DNA]</scope>
    <source>
        <strain evidence="2">JCM 17326</strain>
    </source>
</reference>
<protein>
    <submittedName>
        <fullName evidence="1">Uncharacterized protein</fullName>
    </submittedName>
</protein>
<keyword evidence="2" id="KW-1185">Reference proteome</keyword>